<reference evidence="3 4" key="1">
    <citation type="submission" date="2016-10" db="EMBL/GenBank/DDBJ databases">
        <authorList>
            <person name="Varghese N."/>
            <person name="Submissions S."/>
        </authorList>
    </citation>
    <scope>NUCLEOTIDE SEQUENCE [LARGE SCALE GENOMIC DNA]</scope>
    <source>
        <strain evidence="3 4">DSM 21822</strain>
    </source>
</reference>
<evidence type="ECO:0000256" key="2">
    <source>
        <dbReference type="SAM" id="Phobius"/>
    </source>
</evidence>
<organism evidence="3 4">
    <name type="scientific">Neomesorhizobium albiziae</name>
    <dbReference type="NCBI Taxonomy" id="335020"/>
    <lineage>
        <taxon>Bacteria</taxon>
        <taxon>Pseudomonadati</taxon>
        <taxon>Pseudomonadota</taxon>
        <taxon>Alphaproteobacteria</taxon>
        <taxon>Hyphomicrobiales</taxon>
        <taxon>Phyllobacteriaceae</taxon>
        <taxon>Neomesorhizobium</taxon>
    </lineage>
</organism>
<keyword evidence="2" id="KW-0812">Transmembrane</keyword>
<gene>
    <name evidence="3" type="ORF">SAMN04488498_11020</name>
</gene>
<protein>
    <submittedName>
        <fullName evidence="3">Uncharacterized protein</fullName>
    </submittedName>
</protein>
<accession>A0A1I4BAZ0</accession>
<dbReference type="Proteomes" id="UP000323300">
    <property type="component" value="Unassembled WGS sequence"/>
</dbReference>
<dbReference type="RefSeq" id="WP_244621749.1">
    <property type="nucleotide sequence ID" value="NZ_FOSL01000010.1"/>
</dbReference>
<feature type="transmembrane region" description="Helical" evidence="2">
    <location>
        <begin position="71"/>
        <end position="90"/>
    </location>
</feature>
<feature type="region of interest" description="Disordered" evidence="1">
    <location>
        <begin position="1"/>
        <end position="21"/>
    </location>
</feature>
<keyword evidence="4" id="KW-1185">Reference proteome</keyword>
<evidence type="ECO:0000313" key="4">
    <source>
        <dbReference type="Proteomes" id="UP000323300"/>
    </source>
</evidence>
<feature type="transmembrane region" description="Helical" evidence="2">
    <location>
        <begin position="33"/>
        <end position="51"/>
    </location>
</feature>
<evidence type="ECO:0000313" key="3">
    <source>
        <dbReference type="EMBL" id="SFK65972.1"/>
    </source>
</evidence>
<dbReference type="AlphaFoldDB" id="A0A1I4BAZ0"/>
<dbReference type="EMBL" id="FOSL01000010">
    <property type="protein sequence ID" value="SFK65972.1"/>
    <property type="molecule type" value="Genomic_DNA"/>
</dbReference>
<proteinExistence type="predicted"/>
<keyword evidence="2" id="KW-0472">Membrane</keyword>
<sequence length="99" mass="10367">MMKRMTGMGDERPAGEVDPLEVGTAPTRRVADWLCLAATPTFAVMAVLTAAGGPDIICSAMPDASPLSGMGLMYVLMSIFHLAPWLKLAASRRIASGSS</sequence>
<evidence type="ECO:0000256" key="1">
    <source>
        <dbReference type="SAM" id="MobiDB-lite"/>
    </source>
</evidence>
<name>A0A1I4BAZ0_9HYPH</name>
<keyword evidence="2" id="KW-1133">Transmembrane helix</keyword>